<evidence type="ECO:0000313" key="2">
    <source>
        <dbReference type="EMBL" id="MCU7613979.1"/>
    </source>
</evidence>
<sequence>MCDFQSTPEVSCKLWETSGGFLWFKTTLFVTSKQLWKSSASRGKSSEDFFGSKQIAGNQRSF</sequence>
<keyword evidence="3" id="KW-1185">Reference proteome</keyword>
<gene>
    <name evidence="2" type="ORF">N0B16_05975</name>
</gene>
<evidence type="ECO:0000256" key="1">
    <source>
        <dbReference type="SAM" id="MobiDB-lite"/>
    </source>
</evidence>
<dbReference type="RefSeq" id="WP_262989818.1">
    <property type="nucleotide sequence ID" value="NZ_JAOTEN010000001.1"/>
</dbReference>
<feature type="region of interest" description="Disordered" evidence="1">
    <location>
        <begin position="39"/>
        <end position="62"/>
    </location>
</feature>
<dbReference type="Proteomes" id="UP001208114">
    <property type="component" value="Unassembled WGS sequence"/>
</dbReference>
<organism evidence="2 3">
    <name type="scientific">Chryseobacterium gilvum</name>
    <dbReference type="NCBI Taxonomy" id="2976534"/>
    <lineage>
        <taxon>Bacteria</taxon>
        <taxon>Pseudomonadati</taxon>
        <taxon>Bacteroidota</taxon>
        <taxon>Flavobacteriia</taxon>
        <taxon>Flavobacteriales</taxon>
        <taxon>Weeksellaceae</taxon>
        <taxon>Chryseobacterium group</taxon>
        <taxon>Chryseobacterium</taxon>
    </lineage>
</organism>
<dbReference type="EMBL" id="JAOTEN010000001">
    <property type="protein sequence ID" value="MCU7613979.1"/>
    <property type="molecule type" value="Genomic_DNA"/>
</dbReference>
<evidence type="ECO:0000313" key="3">
    <source>
        <dbReference type="Proteomes" id="UP001208114"/>
    </source>
</evidence>
<protein>
    <submittedName>
        <fullName evidence="2">Uncharacterized protein</fullName>
    </submittedName>
</protein>
<comment type="caution">
    <text evidence="2">The sequence shown here is derived from an EMBL/GenBank/DDBJ whole genome shotgun (WGS) entry which is preliminary data.</text>
</comment>
<proteinExistence type="predicted"/>
<reference evidence="3" key="1">
    <citation type="submission" date="2023-07" db="EMBL/GenBank/DDBJ databases">
        <title>Chryseobacterium sp. GMJ5 Genome sequencing and assembly.</title>
        <authorList>
            <person name="Jung Y."/>
        </authorList>
    </citation>
    <scope>NUCLEOTIDE SEQUENCE [LARGE SCALE GENOMIC DNA]</scope>
    <source>
        <strain evidence="3">GMJ5</strain>
    </source>
</reference>
<accession>A0ABT2VWH9</accession>
<name>A0ABT2VWH9_9FLAO</name>